<dbReference type="InterPro" id="IPR002867">
    <property type="entry name" value="IBR_dom"/>
</dbReference>
<reference evidence="11 12" key="1">
    <citation type="journal article" date="2018" name="Nat. Ecol. Evol.">
        <title>Pezizomycetes genomes reveal the molecular basis of ectomycorrhizal truffle lifestyle.</title>
        <authorList>
            <person name="Murat C."/>
            <person name="Payen T."/>
            <person name="Noel B."/>
            <person name="Kuo A."/>
            <person name="Morin E."/>
            <person name="Chen J."/>
            <person name="Kohler A."/>
            <person name="Krizsan K."/>
            <person name="Balestrini R."/>
            <person name="Da Silva C."/>
            <person name="Montanini B."/>
            <person name="Hainaut M."/>
            <person name="Levati E."/>
            <person name="Barry K.W."/>
            <person name="Belfiori B."/>
            <person name="Cichocki N."/>
            <person name="Clum A."/>
            <person name="Dockter R.B."/>
            <person name="Fauchery L."/>
            <person name="Guy J."/>
            <person name="Iotti M."/>
            <person name="Le Tacon F."/>
            <person name="Lindquist E.A."/>
            <person name="Lipzen A."/>
            <person name="Malagnac F."/>
            <person name="Mello A."/>
            <person name="Molinier V."/>
            <person name="Miyauchi S."/>
            <person name="Poulain J."/>
            <person name="Riccioni C."/>
            <person name="Rubini A."/>
            <person name="Sitrit Y."/>
            <person name="Splivallo R."/>
            <person name="Traeger S."/>
            <person name="Wang M."/>
            <person name="Zifcakova L."/>
            <person name="Wipf D."/>
            <person name="Zambonelli A."/>
            <person name="Paolocci F."/>
            <person name="Nowrousian M."/>
            <person name="Ottonello S."/>
            <person name="Baldrian P."/>
            <person name="Spatafora J.W."/>
            <person name="Henrissat B."/>
            <person name="Nagy L.G."/>
            <person name="Aury J.M."/>
            <person name="Wincker P."/>
            <person name="Grigoriev I.V."/>
            <person name="Bonfante P."/>
            <person name="Martin F.M."/>
        </authorList>
    </citation>
    <scope>NUCLEOTIDE SEQUENCE [LARGE SCALE GENOMIC DNA]</scope>
    <source>
        <strain evidence="11 12">CCBAS932</strain>
    </source>
</reference>
<dbReference type="Pfam" id="PF13639">
    <property type="entry name" value="zf-RING_2"/>
    <property type="match status" value="1"/>
</dbReference>
<evidence type="ECO:0000313" key="12">
    <source>
        <dbReference type="Proteomes" id="UP000277580"/>
    </source>
</evidence>
<dbReference type="InParanoid" id="A0A3N4KFC1"/>
<evidence type="ECO:0000256" key="5">
    <source>
        <dbReference type="ARBA" id="ARBA00022771"/>
    </source>
</evidence>
<dbReference type="GO" id="GO:0043130">
    <property type="term" value="F:ubiquitin binding"/>
    <property type="evidence" value="ECO:0007669"/>
    <property type="project" value="TreeGrafter"/>
</dbReference>
<accession>A0A3N4KFC1</accession>
<keyword evidence="6" id="KW-0833">Ubl conjugation pathway</keyword>
<dbReference type="GO" id="GO:0097039">
    <property type="term" value="P:protein linear polyubiquitination"/>
    <property type="evidence" value="ECO:0007669"/>
    <property type="project" value="TreeGrafter"/>
</dbReference>
<evidence type="ECO:0000313" key="11">
    <source>
        <dbReference type="EMBL" id="RPB09224.1"/>
    </source>
</evidence>
<dbReference type="EMBL" id="ML119154">
    <property type="protein sequence ID" value="RPB09224.1"/>
    <property type="molecule type" value="Genomic_DNA"/>
</dbReference>
<dbReference type="PROSITE" id="PS51873">
    <property type="entry name" value="TRIAD"/>
    <property type="match status" value="1"/>
</dbReference>
<dbReference type="PROSITE" id="PS50089">
    <property type="entry name" value="ZF_RING_2"/>
    <property type="match status" value="1"/>
</dbReference>
<dbReference type="Pfam" id="PF01485">
    <property type="entry name" value="IBR"/>
    <property type="match status" value="2"/>
</dbReference>
<dbReference type="PANTHER" id="PTHR22770:SF13">
    <property type="entry name" value="RING-TYPE DOMAIN-CONTAINING PROTEIN"/>
    <property type="match status" value="1"/>
</dbReference>
<dbReference type="STRING" id="1392247.A0A3N4KFC1"/>
<evidence type="ECO:0000256" key="1">
    <source>
        <dbReference type="ARBA" id="ARBA00004906"/>
    </source>
</evidence>
<dbReference type="Gene3D" id="3.30.40.10">
    <property type="entry name" value="Zinc/RING finger domain, C3HC4 (zinc finger)"/>
    <property type="match status" value="1"/>
</dbReference>
<dbReference type="GO" id="GO:0008270">
    <property type="term" value="F:zinc ion binding"/>
    <property type="evidence" value="ECO:0007669"/>
    <property type="project" value="UniProtKB-KW"/>
</dbReference>
<dbReference type="CDD" id="cd20335">
    <property type="entry name" value="BRcat_RBR"/>
    <property type="match status" value="1"/>
</dbReference>
<dbReference type="AlphaFoldDB" id="A0A3N4KFC1"/>
<feature type="domain" description="RING-type" evidence="9">
    <location>
        <begin position="260"/>
        <end position="306"/>
    </location>
</feature>
<dbReference type="InterPro" id="IPR056247">
    <property type="entry name" value="KH_DEAH11/12_2nd"/>
</dbReference>
<dbReference type="PANTHER" id="PTHR22770">
    <property type="entry name" value="UBIQUITIN CONJUGATING ENZYME 7 INTERACTING PROTEIN-RELATED"/>
    <property type="match status" value="1"/>
</dbReference>
<evidence type="ECO:0000256" key="7">
    <source>
        <dbReference type="ARBA" id="ARBA00022833"/>
    </source>
</evidence>
<dbReference type="InterPro" id="IPR001841">
    <property type="entry name" value="Znf_RING"/>
</dbReference>
<evidence type="ECO:0000256" key="3">
    <source>
        <dbReference type="ARBA" id="ARBA00022723"/>
    </source>
</evidence>
<evidence type="ECO:0000256" key="6">
    <source>
        <dbReference type="ARBA" id="ARBA00022786"/>
    </source>
</evidence>
<dbReference type="PROSITE" id="PS00518">
    <property type="entry name" value="ZF_RING_1"/>
    <property type="match status" value="1"/>
</dbReference>
<dbReference type="SMART" id="SM00184">
    <property type="entry name" value="RING"/>
    <property type="match status" value="1"/>
</dbReference>
<organism evidence="11 12">
    <name type="scientific">Morchella conica CCBAS932</name>
    <dbReference type="NCBI Taxonomy" id="1392247"/>
    <lineage>
        <taxon>Eukaryota</taxon>
        <taxon>Fungi</taxon>
        <taxon>Dikarya</taxon>
        <taxon>Ascomycota</taxon>
        <taxon>Pezizomycotina</taxon>
        <taxon>Pezizomycetes</taxon>
        <taxon>Pezizales</taxon>
        <taxon>Morchellaceae</taxon>
        <taxon>Morchella</taxon>
    </lineage>
</organism>
<comment type="pathway">
    <text evidence="1">Protein modification; protein ubiquitination.</text>
</comment>
<feature type="domain" description="RING-type" evidence="10">
    <location>
        <begin position="256"/>
        <end position="463"/>
    </location>
</feature>
<proteinExistence type="predicted"/>
<keyword evidence="4" id="KW-0677">Repeat</keyword>
<name>A0A3N4KFC1_9PEZI</name>
<evidence type="ECO:0008006" key="13">
    <source>
        <dbReference type="Google" id="ProtNLM"/>
    </source>
</evidence>
<dbReference type="Gene3D" id="1.20.120.1750">
    <property type="match status" value="1"/>
</dbReference>
<keyword evidence="2" id="KW-0808">Transferase</keyword>
<dbReference type="Proteomes" id="UP000277580">
    <property type="component" value="Unassembled WGS sequence"/>
</dbReference>
<gene>
    <name evidence="11" type="ORF">P167DRAFT_567444</name>
</gene>
<dbReference type="Pfam" id="PF24641">
    <property type="entry name" value="KH_DEAH11_2nd"/>
    <property type="match status" value="1"/>
</dbReference>
<evidence type="ECO:0000256" key="8">
    <source>
        <dbReference type="PROSITE-ProRule" id="PRU00175"/>
    </source>
</evidence>
<dbReference type="GO" id="GO:0043161">
    <property type="term" value="P:proteasome-mediated ubiquitin-dependent protein catabolic process"/>
    <property type="evidence" value="ECO:0007669"/>
    <property type="project" value="TreeGrafter"/>
</dbReference>
<keyword evidence="7" id="KW-0862">Zinc</keyword>
<protein>
    <recommendedName>
        <fullName evidence="13">RING-type domain-containing protein</fullName>
    </recommendedName>
</protein>
<dbReference type="InterPro" id="IPR051628">
    <property type="entry name" value="LUBAC_E3_Ligases"/>
</dbReference>
<dbReference type="SUPFAM" id="SSF57850">
    <property type="entry name" value="RING/U-box"/>
    <property type="match status" value="2"/>
</dbReference>
<dbReference type="OrthoDB" id="10009520at2759"/>
<evidence type="ECO:0000256" key="2">
    <source>
        <dbReference type="ARBA" id="ARBA00022679"/>
    </source>
</evidence>
<sequence length="514" mass="54728">MRGLKLPAGSKVLVGPLSYKEDANQIGSHVRKLLGTNHRVVLSSEVVSGQAEADATVRVVVRMGSGTMAREAAEQLHGRAFEFGYSESPLGGGLKLGVKVMYQSRLRTSRGVWGAVGGEVERLKREVWGKFVRVGIFQEGGEGDRGHVAVTVGGCDRAAVCDAKRRIAGIMAGEVVASPGAGGVPLWSDRLLTAEGVRVLRGIQTETGAYIHYDVHKRQLAAYGTPAARIAARERLLAHLGALPPPPPPAPAEEAGEGECPVCLTEPTDAVIIPTCGHAYCADCLSAFLASTPSTRSFPITCITCRSPLPLSVIPATLHTAAWSNHVLTHPAELHFCSTADCAGVLPATADEEGDIALCGECLVEQCTRCGVPSHDGLDCAEWRLASEFEAERLFGEWAAGRDVKRCTGVGCGAVIEKVDGCNHVQCQRCFVHMCWVCGGLFSRAGVYVHMRKAHGGIGLGDDEDDTGTTARLAGWLAVVMVTRQEKTRQDQQLSRLARLSIAVSRRRPASIAR</sequence>
<dbReference type="GO" id="GO:0004842">
    <property type="term" value="F:ubiquitin-protein transferase activity"/>
    <property type="evidence" value="ECO:0007669"/>
    <property type="project" value="TreeGrafter"/>
</dbReference>
<evidence type="ECO:0000259" key="10">
    <source>
        <dbReference type="PROSITE" id="PS51873"/>
    </source>
</evidence>
<keyword evidence="12" id="KW-1185">Reference proteome</keyword>
<dbReference type="InterPro" id="IPR044066">
    <property type="entry name" value="TRIAD_supradom"/>
</dbReference>
<dbReference type="GO" id="GO:0000151">
    <property type="term" value="C:ubiquitin ligase complex"/>
    <property type="evidence" value="ECO:0007669"/>
    <property type="project" value="TreeGrafter"/>
</dbReference>
<dbReference type="InterPro" id="IPR017907">
    <property type="entry name" value="Znf_RING_CS"/>
</dbReference>
<evidence type="ECO:0000259" key="9">
    <source>
        <dbReference type="PROSITE" id="PS50089"/>
    </source>
</evidence>
<dbReference type="SMART" id="SM00647">
    <property type="entry name" value="IBR"/>
    <property type="match status" value="2"/>
</dbReference>
<dbReference type="InterPro" id="IPR013083">
    <property type="entry name" value="Znf_RING/FYVE/PHD"/>
</dbReference>
<keyword evidence="5 8" id="KW-0863">Zinc-finger</keyword>
<keyword evidence="3" id="KW-0479">Metal-binding</keyword>
<evidence type="ECO:0000256" key="4">
    <source>
        <dbReference type="ARBA" id="ARBA00022737"/>
    </source>
</evidence>